<evidence type="ECO:0000256" key="1">
    <source>
        <dbReference type="ARBA" id="ARBA00022729"/>
    </source>
</evidence>
<keyword evidence="3" id="KW-0675">Receptor</keyword>
<accession>A0A7H9DQ23</accession>
<dbReference type="InterPro" id="IPR008969">
    <property type="entry name" value="CarboxyPept-like_regulatory"/>
</dbReference>
<dbReference type="AlphaFoldDB" id="A0A7H9DQ23"/>
<dbReference type="PANTHER" id="PTHR30069">
    <property type="entry name" value="TONB-DEPENDENT OUTER MEMBRANE RECEPTOR"/>
    <property type="match status" value="1"/>
</dbReference>
<dbReference type="InterPro" id="IPR037066">
    <property type="entry name" value="Plug_dom_sf"/>
</dbReference>
<dbReference type="GeneID" id="78400507"/>
<dbReference type="GO" id="GO:0015344">
    <property type="term" value="F:siderophore uptake transmembrane transporter activity"/>
    <property type="evidence" value="ECO:0007669"/>
    <property type="project" value="TreeGrafter"/>
</dbReference>
<sequence>MLGNLLEKFRYVLVVVVFSANANAQNINQQLKLHVIDSDSIALQDVNVIINNSKSIRTDKNGVAEITLPIGNYSLKISHIAYEDNNVSIDLTKNRTLTYVLVSKEIALQEVVFTAKEDKGLTSKSVIDRKAMEHLQPSSFSDLMELLPGGLAKQPNLTTTNVALIRESSERPTVGGYETSSLGVQFMVDDNIINSNSDMQRSLNQLAFSSAPKYRNTISTGIDMRSISTNDIEKVEIIRGIPSAAYGDLTSGLIKIERKIGVTPLQARVKVDGFSKQYYVGKGFSLRDNWKLNTSVDFLNAKEDPSDDQENYQRVTASLRSDLKTKLWNNPLRWRSNLDFSSTLDNVSIDPDNAYAPTDRYKSYTRKFTVTNNFTYELPKKSFFDLVTLNTSIRQGFDRIEQRQFIQYSGPRALPLSTEEGESVGIFAATSFVSDYMTDGKPLDLNAQLQTTGKKSFIGLINTYELGLDWRYSKNNGRGDVYDVTQPPSPSMTTRPRAFRDIPATQNIAAFIGDRIDYKLNKHSFTLYGGLRISKLLGVDKSYTISDKVFAEPRLNFQYGLPQFMIAGKPLQIDVTVGYGLFYKQPTTYYLYPNKQFTDYVQLNYYHDDARYRYINYMTYVQSLENKNITAAKNIKKEVRADFSYNKHNFSITYYKENMNNGFRPFNNFRVNSYKKYDATKVDLNNWTANGPDLTNVPYTIVREHAAFTTIENGSVTDKEGVEFQYSTPRFKGINTRFTLSGAWFKTKYYNDIPIYEKPNVSIGGVIGSFPYIGIYENDDTYKISNLNYNLMMDTYIPSLDLTFSASVQGSVFDHKIREKIIAFPTYYIDLDGMIKPYTEADKTDIYKQHLERNKATSEPLSEKKSYTINVNFKVTKSIYKALRASMFVNQLYNYINPYYFNNVKVEMVNKSTPYFGVEMNYNF</sequence>
<organism evidence="3 4">
    <name type="scientific">Empedobacter falsenii</name>
    <dbReference type="NCBI Taxonomy" id="343874"/>
    <lineage>
        <taxon>Bacteria</taxon>
        <taxon>Pseudomonadati</taxon>
        <taxon>Bacteroidota</taxon>
        <taxon>Flavobacteriia</taxon>
        <taxon>Flavobacteriales</taxon>
        <taxon>Weeksellaceae</taxon>
        <taxon>Empedobacter</taxon>
    </lineage>
</organism>
<feature type="domain" description="TonB-dependent receptor plug" evidence="2">
    <location>
        <begin position="122"/>
        <end position="249"/>
    </location>
</feature>
<reference evidence="3 4" key="1">
    <citation type="submission" date="2019-06" db="EMBL/GenBank/DDBJ databases">
        <title>Emergence of pandrug resistant Empedobacter falsenii in China.</title>
        <authorList>
            <person name="Dong N."/>
            <person name="Chen S."/>
            <person name="Zhang R."/>
        </authorList>
    </citation>
    <scope>NUCLEOTIDE SEQUENCE [LARGE SCALE GENOMIC DNA]</scope>
    <source>
        <strain evidence="3 4">1681-1</strain>
    </source>
</reference>
<evidence type="ECO:0000259" key="2">
    <source>
        <dbReference type="Pfam" id="PF07715"/>
    </source>
</evidence>
<dbReference type="GO" id="GO:0009279">
    <property type="term" value="C:cell outer membrane"/>
    <property type="evidence" value="ECO:0007669"/>
    <property type="project" value="TreeGrafter"/>
</dbReference>
<keyword evidence="4" id="KW-1185">Reference proteome</keyword>
<dbReference type="Gene3D" id="2.170.130.10">
    <property type="entry name" value="TonB-dependent receptor, plug domain"/>
    <property type="match status" value="1"/>
</dbReference>
<dbReference type="SUPFAM" id="SSF56935">
    <property type="entry name" value="Porins"/>
    <property type="match status" value="1"/>
</dbReference>
<evidence type="ECO:0000313" key="4">
    <source>
        <dbReference type="Proteomes" id="UP000510643"/>
    </source>
</evidence>
<dbReference type="RefSeq" id="WP_180906079.1">
    <property type="nucleotide sequence ID" value="NZ_CP040908.1"/>
</dbReference>
<dbReference type="Proteomes" id="UP000510643">
    <property type="component" value="Chromosome"/>
</dbReference>
<name>A0A7H9DQ23_9FLAO</name>
<dbReference type="SUPFAM" id="SSF49464">
    <property type="entry name" value="Carboxypeptidase regulatory domain-like"/>
    <property type="match status" value="1"/>
</dbReference>
<dbReference type="InterPro" id="IPR012910">
    <property type="entry name" value="Plug_dom"/>
</dbReference>
<evidence type="ECO:0000313" key="3">
    <source>
        <dbReference type="EMBL" id="QLL57214.1"/>
    </source>
</evidence>
<protein>
    <submittedName>
        <fullName evidence="3">TonB-dependent receptor</fullName>
    </submittedName>
</protein>
<dbReference type="GO" id="GO:0044718">
    <property type="term" value="P:siderophore transmembrane transport"/>
    <property type="evidence" value="ECO:0007669"/>
    <property type="project" value="TreeGrafter"/>
</dbReference>
<dbReference type="InterPro" id="IPR039426">
    <property type="entry name" value="TonB-dep_rcpt-like"/>
</dbReference>
<dbReference type="KEGG" id="efal:FH779_03520"/>
<dbReference type="EMBL" id="CP040908">
    <property type="protein sequence ID" value="QLL57214.1"/>
    <property type="molecule type" value="Genomic_DNA"/>
</dbReference>
<dbReference type="Gene3D" id="2.60.40.1120">
    <property type="entry name" value="Carboxypeptidase-like, regulatory domain"/>
    <property type="match status" value="1"/>
</dbReference>
<proteinExistence type="predicted"/>
<dbReference type="Pfam" id="PF07715">
    <property type="entry name" value="Plug"/>
    <property type="match status" value="1"/>
</dbReference>
<dbReference type="PANTHER" id="PTHR30069:SF29">
    <property type="entry name" value="HEMOGLOBIN AND HEMOGLOBIN-HAPTOGLOBIN-BINDING PROTEIN 1-RELATED"/>
    <property type="match status" value="1"/>
</dbReference>
<gene>
    <name evidence="3" type="ORF">FH779_03520</name>
</gene>
<keyword evidence="1" id="KW-0732">Signal</keyword>